<sequence>MSERTLKAPEGEAPFALVRLDLCWVDQIASLERNLFGGEAWDAQILRKELSRPDRAYVGAVASVDSVELLGYGGVRFVGDQADVMTVATVPSQRCKGIGAAIVSWLENVAASLGADAIFLEVRSKNAQARRLYQRAGYKELGVIRHYYRLPPDDGIRMGKSLLLSSEKNTP</sequence>
<evidence type="ECO:0000256" key="1">
    <source>
        <dbReference type="ARBA" id="ARBA00022679"/>
    </source>
</evidence>
<dbReference type="Gene3D" id="3.40.630.30">
    <property type="match status" value="1"/>
</dbReference>
<dbReference type="EMBL" id="PKKO01000002">
    <property type="protein sequence ID" value="PKY72747.1"/>
    <property type="molecule type" value="Genomic_DNA"/>
</dbReference>
<keyword evidence="5" id="KW-1185">Reference proteome</keyword>
<protein>
    <submittedName>
        <fullName evidence="4">Ribosomal-protein-alanine N-acetyltransferase</fullName>
    </submittedName>
</protein>
<feature type="domain" description="N-acetyltransferase" evidence="3">
    <location>
        <begin position="15"/>
        <end position="163"/>
    </location>
</feature>
<reference evidence="4 5" key="1">
    <citation type="submission" date="2017-12" db="EMBL/GenBank/DDBJ databases">
        <title>Phylogenetic diversity of female urinary microbiome.</title>
        <authorList>
            <person name="Thomas-White K."/>
            <person name="Wolfe A.J."/>
        </authorList>
    </citation>
    <scope>NUCLEOTIDE SEQUENCE [LARGE SCALE GENOMIC DNA]</scope>
    <source>
        <strain evidence="4 5">UMB0402</strain>
    </source>
</reference>
<dbReference type="PROSITE" id="PS51186">
    <property type="entry name" value="GNAT"/>
    <property type="match status" value="1"/>
</dbReference>
<evidence type="ECO:0000259" key="3">
    <source>
        <dbReference type="PROSITE" id="PS51186"/>
    </source>
</evidence>
<dbReference type="STRING" id="33007.HMPREF3198_01495"/>
<dbReference type="AlphaFoldDB" id="A0A2I1INQ2"/>
<gene>
    <name evidence="4" type="primary">rimI</name>
    <name evidence="4" type="ORF">CYJ19_03650</name>
</gene>
<dbReference type="Proteomes" id="UP000235122">
    <property type="component" value="Unassembled WGS sequence"/>
</dbReference>
<dbReference type="NCBIfam" id="TIGR01575">
    <property type="entry name" value="rimI"/>
    <property type="match status" value="1"/>
</dbReference>
<dbReference type="Pfam" id="PF00583">
    <property type="entry name" value="Acetyltransf_1"/>
    <property type="match status" value="1"/>
</dbReference>
<name>A0A2I1INQ2_9ACTO</name>
<dbReference type="PANTHER" id="PTHR42919:SF8">
    <property type="entry name" value="N-ALPHA-ACETYLTRANSFERASE 50"/>
    <property type="match status" value="1"/>
</dbReference>
<dbReference type="SUPFAM" id="SSF55729">
    <property type="entry name" value="Acyl-CoA N-acyltransferases (Nat)"/>
    <property type="match status" value="1"/>
</dbReference>
<dbReference type="InterPro" id="IPR051556">
    <property type="entry name" value="N-term/lysine_N-AcTrnsfr"/>
</dbReference>
<dbReference type="RefSeq" id="WP_024331035.1">
    <property type="nucleotide sequence ID" value="NZ_JASOXK010000002.1"/>
</dbReference>
<dbReference type="InterPro" id="IPR016181">
    <property type="entry name" value="Acyl_CoA_acyltransferase"/>
</dbReference>
<keyword evidence="2" id="KW-0012">Acyltransferase</keyword>
<dbReference type="GO" id="GO:0008080">
    <property type="term" value="F:N-acetyltransferase activity"/>
    <property type="evidence" value="ECO:0007669"/>
    <property type="project" value="InterPro"/>
</dbReference>
<dbReference type="PANTHER" id="PTHR42919">
    <property type="entry name" value="N-ALPHA-ACETYLTRANSFERASE"/>
    <property type="match status" value="1"/>
</dbReference>
<dbReference type="CDD" id="cd04301">
    <property type="entry name" value="NAT_SF"/>
    <property type="match status" value="1"/>
</dbReference>
<dbReference type="InterPro" id="IPR006464">
    <property type="entry name" value="AcTrfase_RimI/Ard1"/>
</dbReference>
<evidence type="ECO:0000313" key="5">
    <source>
        <dbReference type="Proteomes" id="UP000235122"/>
    </source>
</evidence>
<dbReference type="InterPro" id="IPR000182">
    <property type="entry name" value="GNAT_dom"/>
</dbReference>
<keyword evidence="1 4" id="KW-0808">Transferase</keyword>
<accession>A0A2I1INQ2</accession>
<dbReference type="GeneID" id="35867722"/>
<proteinExistence type="predicted"/>
<evidence type="ECO:0000256" key="2">
    <source>
        <dbReference type="ARBA" id="ARBA00023315"/>
    </source>
</evidence>
<evidence type="ECO:0000313" key="4">
    <source>
        <dbReference type="EMBL" id="PKY72747.1"/>
    </source>
</evidence>
<organism evidence="4 5">
    <name type="scientific">Winkia neuii</name>
    <dbReference type="NCBI Taxonomy" id="33007"/>
    <lineage>
        <taxon>Bacteria</taxon>
        <taxon>Bacillati</taxon>
        <taxon>Actinomycetota</taxon>
        <taxon>Actinomycetes</taxon>
        <taxon>Actinomycetales</taxon>
        <taxon>Actinomycetaceae</taxon>
        <taxon>Winkia</taxon>
    </lineage>
</organism>
<comment type="caution">
    <text evidence="4">The sequence shown here is derived from an EMBL/GenBank/DDBJ whole genome shotgun (WGS) entry which is preliminary data.</text>
</comment>